<dbReference type="PANTHER" id="PTHR46652">
    <property type="entry name" value="LEUCINE-RICH REPEAT AND IQ DOMAIN-CONTAINING PROTEIN 1-RELATED"/>
    <property type="match status" value="1"/>
</dbReference>
<reference evidence="3" key="1">
    <citation type="submission" date="2023-06" db="EMBL/GenBank/DDBJ databases">
        <authorList>
            <person name="Kurt Z."/>
        </authorList>
    </citation>
    <scope>NUCLEOTIDE SEQUENCE</scope>
</reference>
<name>A0AA86UU09_9EUKA</name>
<evidence type="ECO:0000256" key="2">
    <source>
        <dbReference type="ARBA" id="ARBA00022737"/>
    </source>
</evidence>
<reference evidence="4 5" key="2">
    <citation type="submission" date="2024-07" db="EMBL/GenBank/DDBJ databases">
        <authorList>
            <person name="Akdeniz Z."/>
        </authorList>
    </citation>
    <scope>NUCLEOTIDE SEQUENCE [LARGE SCALE GENOMIC DNA]</scope>
</reference>
<evidence type="ECO:0000313" key="5">
    <source>
        <dbReference type="Proteomes" id="UP001642409"/>
    </source>
</evidence>
<evidence type="ECO:0000313" key="4">
    <source>
        <dbReference type="EMBL" id="CAL6001495.1"/>
    </source>
</evidence>
<keyword evidence="5" id="KW-1185">Reference proteome</keyword>
<dbReference type="InterPro" id="IPR003591">
    <property type="entry name" value="Leu-rich_rpt_typical-subtyp"/>
</dbReference>
<keyword evidence="1" id="KW-0433">Leucine-rich repeat</keyword>
<dbReference type="Proteomes" id="UP001642409">
    <property type="component" value="Unassembled WGS sequence"/>
</dbReference>
<dbReference type="Pfam" id="PF12799">
    <property type="entry name" value="LRR_4"/>
    <property type="match status" value="2"/>
</dbReference>
<dbReference type="Pfam" id="PF13516">
    <property type="entry name" value="LRR_6"/>
    <property type="match status" value="1"/>
</dbReference>
<dbReference type="InterPro" id="IPR001611">
    <property type="entry name" value="Leu-rich_rpt"/>
</dbReference>
<proteinExistence type="predicted"/>
<keyword evidence="2" id="KW-0677">Repeat</keyword>
<dbReference type="PANTHER" id="PTHR46652:SF3">
    <property type="entry name" value="LEUCINE-RICH REPEAT-CONTAINING PROTEIN 9"/>
    <property type="match status" value="1"/>
</dbReference>
<dbReference type="AlphaFoldDB" id="A0AA86UU09"/>
<sequence>MFNQKSGKMRQIEICFPLIQSSYQEQKNLSDNNYRKIEHIQLISFLTNLTELNLQNNNIYDISSISKLKNLTKLDVRRNIIEDISTLQSFTDLIYLTELYLSGNKISDISSISKLKNLKKLNLTRNRIEDISAIQSLLNLTHLHLSYNKLTSYTIALPNLVYLSLESSQLHDTSGLQYSPKLEILFLFKTETTDLRTIPPQLFSLKELDLSQNNLMEISYLSNFVDLQILSLGENQQLQNIGPLKFCTQLTKLDIADSNVSDIWPLQLMKNLKTLEMAHTKVVDLHPLQHLNKLEGIYAYGTSIIDVSPLSKLTKLNSLVFSCNKITNAETLKHPQIFSEFNFSDQQVPKTDELKFYNKRLSVHCSHKQVRRIQNENRTSKFRESMTHQKESINLKINEQILAVNMKIEIYLDQ</sequence>
<dbReference type="EMBL" id="CAXDID020000044">
    <property type="protein sequence ID" value="CAL6001495.1"/>
    <property type="molecule type" value="Genomic_DNA"/>
</dbReference>
<dbReference type="SUPFAM" id="SSF52058">
    <property type="entry name" value="L domain-like"/>
    <property type="match status" value="1"/>
</dbReference>
<dbReference type="SMART" id="SM00365">
    <property type="entry name" value="LRR_SD22"/>
    <property type="match status" value="6"/>
</dbReference>
<evidence type="ECO:0000256" key="1">
    <source>
        <dbReference type="ARBA" id="ARBA00022614"/>
    </source>
</evidence>
<dbReference type="InterPro" id="IPR025875">
    <property type="entry name" value="Leu-rich_rpt_4"/>
</dbReference>
<evidence type="ECO:0000313" key="3">
    <source>
        <dbReference type="EMBL" id="CAI9967899.1"/>
    </source>
</evidence>
<dbReference type="InterPro" id="IPR032675">
    <property type="entry name" value="LRR_dom_sf"/>
</dbReference>
<comment type="caution">
    <text evidence="3">The sequence shown here is derived from an EMBL/GenBank/DDBJ whole genome shotgun (WGS) entry which is preliminary data.</text>
</comment>
<protein>
    <submittedName>
        <fullName evidence="3">Uncharacterized protein</fullName>
    </submittedName>
</protein>
<accession>A0AA86UU09</accession>
<dbReference type="SMART" id="SM00369">
    <property type="entry name" value="LRR_TYP"/>
    <property type="match status" value="5"/>
</dbReference>
<dbReference type="Gene3D" id="3.80.10.10">
    <property type="entry name" value="Ribonuclease Inhibitor"/>
    <property type="match status" value="2"/>
</dbReference>
<dbReference type="PROSITE" id="PS51450">
    <property type="entry name" value="LRR"/>
    <property type="match status" value="5"/>
</dbReference>
<dbReference type="Pfam" id="PF00560">
    <property type="entry name" value="LRR_1"/>
    <property type="match status" value="1"/>
</dbReference>
<dbReference type="EMBL" id="CATOUU010001031">
    <property type="protein sequence ID" value="CAI9967899.1"/>
    <property type="molecule type" value="Genomic_DNA"/>
</dbReference>
<dbReference type="InterPro" id="IPR050836">
    <property type="entry name" value="SDS22/Internalin_LRR"/>
</dbReference>
<gene>
    <name evidence="4" type="ORF">HINF_LOCUS17461</name>
    <name evidence="3" type="ORF">HINF_LOCUS55544</name>
</gene>
<organism evidence="3">
    <name type="scientific">Hexamita inflata</name>
    <dbReference type="NCBI Taxonomy" id="28002"/>
    <lineage>
        <taxon>Eukaryota</taxon>
        <taxon>Metamonada</taxon>
        <taxon>Diplomonadida</taxon>
        <taxon>Hexamitidae</taxon>
        <taxon>Hexamitinae</taxon>
        <taxon>Hexamita</taxon>
    </lineage>
</organism>